<dbReference type="PROSITE" id="PS50846">
    <property type="entry name" value="HMA_2"/>
    <property type="match status" value="1"/>
</dbReference>
<name>A0ABP9P2X3_9BACT</name>
<gene>
    <name evidence="3" type="ORF">GCM10023213_15230</name>
</gene>
<evidence type="ECO:0000313" key="3">
    <source>
        <dbReference type="EMBL" id="GAA5137792.1"/>
    </source>
</evidence>
<keyword evidence="1" id="KW-0732">Signal</keyword>
<evidence type="ECO:0000259" key="2">
    <source>
        <dbReference type="PROSITE" id="PS50846"/>
    </source>
</evidence>
<evidence type="ECO:0000256" key="1">
    <source>
        <dbReference type="SAM" id="SignalP"/>
    </source>
</evidence>
<keyword evidence="4" id="KW-1185">Reference proteome</keyword>
<dbReference type="Gene3D" id="3.30.70.100">
    <property type="match status" value="1"/>
</dbReference>
<dbReference type="InterPro" id="IPR006121">
    <property type="entry name" value="HMA_dom"/>
</dbReference>
<dbReference type="SUPFAM" id="SSF55008">
    <property type="entry name" value="HMA, heavy metal-associated domain"/>
    <property type="match status" value="2"/>
</dbReference>
<protein>
    <recommendedName>
        <fullName evidence="2">HMA domain-containing protein</fullName>
    </recommendedName>
</protein>
<organism evidence="3 4">
    <name type="scientific">Prosthecobacter algae</name>
    <dbReference type="NCBI Taxonomy" id="1144682"/>
    <lineage>
        <taxon>Bacteria</taxon>
        <taxon>Pseudomonadati</taxon>
        <taxon>Verrucomicrobiota</taxon>
        <taxon>Verrucomicrobiia</taxon>
        <taxon>Verrucomicrobiales</taxon>
        <taxon>Verrucomicrobiaceae</taxon>
        <taxon>Prosthecobacter</taxon>
    </lineage>
</organism>
<feature type="domain" description="HMA" evidence="2">
    <location>
        <begin position="103"/>
        <end position="168"/>
    </location>
</feature>
<dbReference type="Proteomes" id="UP001499852">
    <property type="component" value="Unassembled WGS sequence"/>
</dbReference>
<feature type="chain" id="PRO_5045786076" description="HMA domain-containing protein" evidence="1">
    <location>
        <begin position="22"/>
        <end position="171"/>
    </location>
</feature>
<comment type="caution">
    <text evidence="3">The sequence shown here is derived from an EMBL/GenBank/DDBJ whole genome shotgun (WGS) entry which is preliminary data.</text>
</comment>
<evidence type="ECO:0000313" key="4">
    <source>
        <dbReference type="Proteomes" id="UP001499852"/>
    </source>
</evidence>
<dbReference type="EMBL" id="BAABIA010000003">
    <property type="protein sequence ID" value="GAA5137792.1"/>
    <property type="molecule type" value="Genomic_DNA"/>
</dbReference>
<reference evidence="4" key="1">
    <citation type="journal article" date="2019" name="Int. J. Syst. Evol. Microbiol.">
        <title>The Global Catalogue of Microorganisms (GCM) 10K type strain sequencing project: providing services to taxonomists for standard genome sequencing and annotation.</title>
        <authorList>
            <consortium name="The Broad Institute Genomics Platform"/>
            <consortium name="The Broad Institute Genome Sequencing Center for Infectious Disease"/>
            <person name="Wu L."/>
            <person name="Ma J."/>
        </authorList>
    </citation>
    <scope>NUCLEOTIDE SEQUENCE [LARGE SCALE GENOMIC DNA]</scope>
    <source>
        <strain evidence="4">JCM 18053</strain>
    </source>
</reference>
<proteinExistence type="predicted"/>
<accession>A0ABP9P2X3</accession>
<sequence>MRMKKPLFISLCLLFAGVARAETTVTLEGVHNCCKGCTNGIVKAASGLKDVTVTAEGETVTIVSKSKSNAKKAVEAIMEAGYYGKSSEAETTASSSLPKTEKKLTAATVTGAHLCCQKCVNAMTEAVKSVPGVTEYNIVNKEKTFTVKGEFSESDLLASMNKAGFHGTVAK</sequence>
<dbReference type="Pfam" id="PF00403">
    <property type="entry name" value="HMA"/>
    <property type="match status" value="1"/>
</dbReference>
<feature type="signal peptide" evidence="1">
    <location>
        <begin position="1"/>
        <end position="21"/>
    </location>
</feature>
<dbReference type="InterPro" id="IPR036163">
    <property type="entry name" value="HMA_dom_sf"/>
</dbReference>